<dbReference type="GeneID" id="88855628"/>
<dbReference type="RefSeq" id="WP_189760169.1">
    <property type="nucleotide sequence ID" value="NZ_CAWPOC010000224.1"/>
</dbReference>
<protein>
    <recommendedName>
        <fullName evidence="3">N-acetyltransferase</fullName>
    </recommendedName>
</protein>
<proteinExistence type="predicted"/>
<evidence type="ECO:0000313" key="1">
    <source>
        <dbReference type="EMBL" id="WNH03732.1"/>
    </source>
</evidence>
<reference evidence="1 2" key="1">
    <citation type="journal article" date="2023" name="Access Microbiol">
        <title>The genome of a steinernematid-associated Pseudomonas piscis bacterium encodes the biosynthesis of insect toxins.</title>
        <authorList>
            <person name="Awori R.M."/>
            <person name="Hendre P."/>
            <person name="Amugune N.O."/>
        </authorList>
    </citation>
    <scope>NUCLEOTIDE SEQUENCE [LARGE SCALE GENOMIC DNA]</scope>
    <source>
        <strain evidence="1 2">97</strain>
    </source>
</reference>
<organism evidence="1 2">
    <name type="scientific">Xenorhabdus griffiniae</name>
    <dbReference type="NCBI Taxonomy" id="351672"/>
    <lineage>
        <taxon>Bacteria</taxon>
        <taxon>Pseudomonadati</taxon>
        <taxon>Pseudomonadota</taxon>
        <taxon>Gammaproteobacteria</taxon>
        <taxon>Enterobacterales</taxon>
        <taxon>Morganellaceae</taxon>
        <taxon>Xenorhabdus</taxon>
    </lineage>
</organism>
<keyword evidence="2" id="KW-1185">Reference proteome</keyword>
<gene>
    <name evidence="1" type="ORF">QL112_008685</name>
</gene>
<sequence length="177" mass="20081">MFNLEHIGIVVRNNIQAIVDVLGLNLAVGDISDEDYFLLSQGYGELCWDDSLSRVGNRSDKFEFCIKLVECGNVQGAPAGLALCVYSVDEKTFEIHMIENFRREDKNHPLYGKMFQLTLMAAYLFCKSTEGEYVRVIEPVKEVIPYYESYGFNMLGCGYIMEVNVANIETVFKKLAT</sequence>
<evidence type="ECO:0000313" key="2">
    <source>
        <dbReference type="Proteomes" id="UP001300348"/>
    </source>
</evidence>
<evidence type="ECO:0008006" key="3">
    <source>
        <dbReference type="Google" id="ProtNLM"/>
    </source>
</evidence>
<dbReference type="Proteomes" id="UP001300348">
    <property type="component" value="Chromosome"/>
</dbReference>
<dbReference type="EMBL" id="CP133647">
    <property type="protein sequence ID" value="WNH03732.1"/>
    <property type="molecule type" value="Genomic_DNA"/>
</dbReference>
<name>A0ABY9XM87_9GAMM</name>
<accession>A0ABY9XM87</accession>